<feature type="compositionally biased region" description="Pro residues" evidence="1">
    <location>
        <begin position="152"/>
        <end position="163"/>
    </location>
</feature>
<dbReference type="GO" id="GO:0005737">
    <property type="term" value="C:cytoplasm"/>
    <property type="evidence" value="ECO:0007669"/>
    <property type="project" value="TreeGrafter"/>
</dbReference>
<feature type="compositionally biased region" description="Polar residues" evidence="1">
    <location>
        <begin position="120"/>
        <end position="145"/>
    </location>
</feature>
<feature type="region of interest" description="Disordered" evidence="1">
    <location>
        <begin position="13"/>
        <end position="265"/>
    </location>
</feature>
<accession>A0A9P4HWS0</accession>
<comment type="caution">
    <text evidence="3">The sequence shown here is derived from an EMBL/GenBank/DDBJ whole genome shotgun (WGS) entry which is preliminary data.</text>
</comment>
<feature type="compositionally biased region" description="Polar residues" evidence="1">
    <location>
        <begin position="52"/>
        <end position="76"/>
    </location>
</feature>
<dbReference type="InterPro" id="IPR038765">
    <property type="entry name" value="Papain-like_cys_pep_sf"/>
</dbReference>
<dbReference type="InterPro" id="IPR052557">
    <property type="entry name" value="CAP/Cytokinesis_protein"/>
</dbReference>
<dbReference type="Pfam" id="PF01841">
    <property type="entry name" value="Transglut_core"/>
    <property type="match status" value="1"/>
</dbReference>
<protein>
    <recommendedName>
        <fullName evidence="2">Transglutaminase-like domain-containing protein</fullName>
    </recommendedName>
</protein>
<dbReference type="SMART" id="SM00460">
    <property type="entry name" value="TGc"/>
    <property type="match status" value="1"/>
</dbReference>
<dbReference type="InterPro" id="IPR002931">
    <property type="entry name" value="Transglutaminase-like"/>
</dbReference>
<gene>
    <name evidence="3" type="ORF">K490DRAFT_41820</name>
</gene>
<evidence type="ECO:0000259" key="2">
    <source>
        <dbReference type="SMART" id="SM00460"/>
    </source>
</evidence>
<keyword evidence="4" id="KW-1185">Reference proteome</keyword>
<feature type="compositionally biased region" description="Pro residues" evidence="1">
    <location>
        <begin position="38"/>
        <end position="48"/>
    </location>
</feature>
<proteinExistence type="predicted"/>
<dbReference type="Gene3D" id="3.10.620.30">
    <property type="match status" value="1"/>
</dbReference>
<dbReference type="Proteomes" id="UP000799776">
    <property type="component" value="Unassembled WGS sequence"/>
</dbReference>
<feature type="compositionally biased region" description="Basic and acidic residues" evidence="1">
    <location>
        <begin position="165"/>
        <end position="176"/>
    </location>
</feature>
<evidence type="ECO:0000313" key="4">
    <source>
        <dbReference type="Proteomes" id="UP000799776"/>
    </source>
</evidence>
<organism evidence="3 4">
    <name type="scientific">Saccharata proteae CBS 121410</name>
    <dbReference type="NCBI Taxonomy" id="1314787"/>
    <lineage>
        <taxon>Eukaryota</taxon>
        <taxon>Fungi</taxon>
        <taxon>Dikarya</taxon>
        <taxon>Ascomycota</taxon>
        <taxon>Pezizomycotina</taxon>
        <taxon>Dothideomycetes</taxon>
        <taxon>Dothideomycetes incertae sedis</taxon>
        <taxon>Botryosphaeriales</taxon>
        <taxon>Saccharataceae</taxon>
        <taxon>Saccharata</taxon>
    </lineage>
</organism>
<name>A0A9P4HWS0_9PEZI</name>
<sequence length="637" mass="68839">MPSLKARIAALNIQEVAKPASPPPTYGQATAGAKKRPPPPPPSAPPPRLSSDARSQTTNNPPLASNGHGSSPQVGNQPRGAAPDRPSLPPRPSQRSVPQTPSLPPRRPSSQSIQRKESAESISTVASGRSSISAFSGRTSLSTSSDRVKAPPFDPSKLPPLPPKRSKEEQDMDYQKYNRAGGKFQPKPRTPSTPTPSQPPSLPERPALPSRPATTQPPKPRRSALEWGLNKSTETAPVIPASRPGLPAPRVAPNEPPPIPLSSRPDLAALQASKPRANASSTGTGGSCLKCRDFHAVDAHAARFPRQSIPSTDITWLATQLTSPFPSLTDKARALFAWLHYNVAYDTVSFFNNNVQPSTPSKTIATGLAVCEGYAGLFFALATAVGLEAVVVGGHGKGYGHTDLAPGSPVPPFSCGHAWNAVRIDNGQWKLIDCCWGAGQLVNNTYRQNLAEEQFTMDNDEFGLSHFPENPRYFFRNDGRQSISWQEYITSPPTVQVFGDAAKNGLSKTSFSPSTPTIAISDPSSPTVRFQFSKKCPHWSSEAAGLGKPFLFLIQVHGGGVDGQKTEYLPMQSDGYWWWCDVERRKLGRRGQKIHVAALTKWQDQSEDSARGVTREMYEGNPYGMRAFGFLAGWDLV</sequence>
<feature type="compositionally biased region" description="Pro residues" evidence="1">
    <location>
        <begin position="188"/>
        <end position="203"/>
    </location>
</feature>
<evidence type="ECO:0000256" key="1">
    <source>
        <dbReference type="SAM" id="MobiDB-lite"/>
    </source>
</evidence>
<dbReference type="EMBL" id="ML978720">
    <property type="protein sequence ID" value="KAF2087439.1"/>
    <property type="molecule type" value="Genomic_DNA"/>
</dbReference>
<dbReference type="PANTHER" id="PTHR46333:SF5">
    <property type="entry name" value="TRANSGLUTAMINASE-LIKE DOMAIN-CONTAINING PROTEIN"/>
    <property type="match status" value="1"/>
</dbReference>
<dbReference type="OrthoDB" id="6129702at2759"/>
<reference evidence="3" key="1">
    <citation type="journal article" date="2020" name="Stud. Mycol.">
        <title>101 Dothideomycetes genomes: a test case for predicting lifestyles and emergence of pathogens.</title>
        <authorList>
            <person name="Haridas S."/>
            <person name="Albert R."/>
            <person name="Binder M."/>
            <person name="Bloem J."/>
            <person name="Labutti K."/>
            <person name="Salamov A."/>
            <person name="Andreopoulos B."/>
            <person name="Baker S."/>
            <person name="Barry K."/>
            <person name="Bills G."/>
            <person name="Bluhm B."/>
            <person name="Cannon C."/>
            <person name="Castanera R."/>
            <person name="Culley D."/>
            <person name="Daum C."/>
            <person name="Ezra D."/>
            <person name="Gonzalez J."/>
            <person name="Henrissat B."/>
            <person name="Kuo A."/>
            <person name="Liang C."/>
            <person name="Lipzen A."/>
            <person name="Lutzoni F."/>
            <person name="Magnuson J."/>
            <person name="Mondo S."/>
            <person name="Nolan M."/>
            <person name="Ohm R."/>
            <person name="Pangilinan J."/>
            <person name="Park H.-J."/>
            <person name="Ramirez L."/>
            <person name="Alfaro M."/>
            <person name="Sun H."/>
            <person name="Tritt A."/>
            <person name="Yoshinaga Y."/>
            <person name="Zwiers L.-H."/>
            <person name="Turgeon B."/>
            <person name="Goodwin S."/>
            <person name="Spatafora J."/>
            <person name="Crous P."/>
            <person name="Grigoriev I."/>
        </authorList>
    </citation>
    <scope>NUCLEOTIDE SEQUENCE</scope>
    <source>
        <strain evidence="3">CBS 121410</strain>
    </source>
</reference>
<dbReference type="AlphaFoldDB" id="A0A9P4HWS0"/>
<dbReference type="SUPFAM" id="SSF54001">
    <property type="entry name" value="Cysteine proteinases"/>
    <property type="match status" value="1"/>
</dbReference>
<evidence type="ECO:0000313" key="3">
    <source>
        <dbReference type="EMBL" id="KAF2087439.1"/>
    </source>
</evidence>
<dbReference type="PANTHER" id="PTHR46333">
    <property type="entry name" value="CYTOKINESIS PROTEIN 3"/>
    <property type="match status" value="1"/>
</dbReference>
<feature type="domain" description="Transglutaminase-like" evidence="2">
    <location>
        <begin position="363"/>
        <end position="436"/>
    </location>
</feature>